<dbReference type="EMBL" id="JBHLUE010000026">
    <property type="protein sequence ID" value="MFC0567717.1"/>
    <property type="molecule type" value="Genomic_DNA"/>
</dbReference>
<dbReference type="InterPro" id="IPR036195">
    <property type="entry name" value="AbfB_ABD_sf"/>
</dbReference>
<comment type="caution">
    <text evidence="4">The sequence shown here is derived from an EMBL/GenBank/DDBJ whole genome shotgun (WGS) entry which is preliminary data.</text>
</comment>
<dbReference type="RefSeq" id="WP_377343049.1">
    <property type="nucleotide sequence ID" value="NZ_JBHLUE010000026.1"/>
</dbReference>
<proteinExistence type="predicted"/>
<dbReference type="SUPFAM" id="SSF110221">
    <property type="entry name" value="AbfB domain"/>
    <property type="match status" value="1"/>
</dbReference>
<evidence type="ECO:0000259" key="3">
    <source>
        <dbReference type="Pfam" id="PF05270"/>
    </source>
</evidence>
<protein>
    <submittedName>
        <fullName evidence="4">AbfB domain-containing protein</fullName>
    </submittedName>
</protein>
<dbReference type="Pfam" id="PF05270">
    <property type="entry name" value="AbfB"/>
    <property type="match status" value="1"/>
</dbReference>
<dbReference type="Proteomes" id="UP001589894">
    <property type="component" value="Unassembled WGS sequence"/>
</dbReference>
<gene>
    <name evidence="4" type="ORF">ACFFHU_26710</name>
</gene>
<name>A0ABV6P3V5_9ACTN</name>
<dbReference type="CDD" id="cd23399">
    <property type="entry name" value="beta-trefoil_ABD_ABFB"/>
    <property type="match status" value="1"/>
</dbReference>
<evidence type="ECO:0000256" key="2">
    <source>
        <dbReference type="SAM" id="Phobius"/>
    </source>
</evidence>
<evidence type="ECO:0000313" key="5">
    <source>
        <dbReference type="Proteomes" id="UP001589894"/>
    </source>
</evidence>
<keyword evidence="2" id="KW-0472">Membrane</keyword>
<feature type="compositionally biased region" description="Basic and acidic residues" evidence="1">
    <location>
        <begin position="122"/>
        <end position="134"/>
    </location>
</feature>
<reference evidence="4 5" key="1">
    <citation type="submission" date="2024-09" db="EMBL/GenBank/DDBJ databases">
        <authorList>
            <person name="Sun Q."/>
            <person name="Mori K."/>
        </authorList>
    </citation>
    <scope>NUCLEOTIDE SEQUENCE [LARGE SCALE GENOMIC DNA]</scope>
    <source>
        <strain evidence="4 5">TBRC 2205</strain>
    </source>
</reference>
<accession>A0ABV6P3V5</accession>
<feature type="region of interest" description="Disordered" evidence="1">
    <location>
        <begin position="70"/>
        <end position="143"/>
    </location>
</feature>
<organism evidence="4 5">
    <name type="scientific">Plantactinospora siamensis</name>
    <dbReference type="NCBI Taxonomy" id="555372"/>
    <lineage>
        <taxon>Bacteria</taxon>
        <taxon>Bacillati</taxon>
        <taxon>Actinomycetota</taxon>
        <taxon>Actinomycetes</taxon>
        <taxon>Micromonosporales</taxon>
        <taxon>Micromonosporaceae</taxon>
        <taxon>Plantactinospora</taxon>
    </lineage>
</organism>
<evidence type="ECO:0000313" key="4">
    <source>
        <dbReference type="EMBL" id="MFC0567717.1"/>
    </source>
</evidence>
<sequence length="292" mass="30837">MSDDGVAGEPADDVPPRPGPAWSELTPGRWPSEPQPWQFKVLASVLGMVLMVIIGMAIGQWRGAAPFAGAPSPAATGEPPAPVGVSDVRAGLGSSPSTDPTVPARLAGRPQPRQPGVVEPTRSSRGETGGRGEPARPAPPVETRLTAGARIGLSPAARLGDRVRQRDFVARADPIGPSSGAVDRADSTFTARPGLADSRCVSFEAVNLPGFFLRHQYFRLFLQQRREGSWLFDADATFCPVPGLAGAHTSLQSINFPDRYLRLRDDGVFLDPCDGSPATRSAMTFVVRPGLG</sequence>
<feature type="region of interest" description="Disordered" evidence="1">
    <location>
        <begin position="1"/>
        <end position="31"/>
    </location>
</feature>
<keyword evidence="2" id="KW-0812">Transmembrane</keyword>
<evidence type="ECO:0000256" key="1">
    <source>
        <dbReference type="SAM" id="MobiDB-lite"/>
    </source>
</evidence>
<dbReference type="InterPro" id="IPR007934">
    <property type="entry name" value="AbfB_ABD"/>
</dbReference>
<keyword evidence="2" id="KW-1133">Transmembrane helix</keyword>
<feature type="transmembrane region" description="Helical" evidence="2">
    <location>
        <begin position="37"/>
        <end position="58"/>
    </location>
</feature>
<dbReference type="Gene3D" id="2.80.10.50">
    <property type="match status" value="1"/>
</dbReference>
<feature type="domain" description="Alpha-L-arabinofuranosidase B arabinose-binding" evidence="3">
    <location>
        <begin position="163"/>
        <end position="287"/>
    </location>
</feature>
<keyword evidence="5" id="KW-1185">Reference proteome</keyword>